<reference evidence="1" key="1">
    <citation type="journal article" date="2014" name="Int. J. Syst. Evol. Microbiol.">
        <title>Complete genome sequence of Corynebacterium casei LMG S-19264T (=DSM 44701T), isolated from a smear-ripened cheese.</title>
        <authorList>
            <consortium name="US DOE Joint Genome Institute (JGI-PGF)"/>
            <person name="Walter F."/>
            <person name="Albersmeier A."/>
            <person name="Kalinowski J."/>
            <person name="Ruckert C."/>
        </authorList>
    </citation>
    <scope>NUCLEOTIDE SEQUENCE</scope>
    <source>
        <strain evidence="1">KCTC 23714</strain>
    </source>
</reference>
<dbReference type="EMBL" id="BMYQ01000004">
    <property type="protein sequence ID" value="GGW30271.1"/>
    <property type="molecule type" value="Genomic_DNA"/>
</dbReference>
<evidence type="ECO:0008006" key="3">
    <source>
        <dbReference type="Google" id="ProtNLM"/>
    </source>
</evidence>
<protein>
    <recommendedName>
        <fullName evidence="3">DUF2948 domain-containing protein</fullName>
    </recommendedName>
</protein>
<comment type="caution">
    <text evidence="1">The sequence shown here is derived from an EMBL/GenBank/DDBJ whole genome shotgun (WGS) entry which is preliminary data.</text>
</comment>
<sequence length="157" mass="17211">MGDAGFEDAGNAPLWLGAADADDLRVLATLTQDAVFRLSDVTYARPRREFALLLNRFRWEDRAAAERAGRGFERVRAMLLVRDVMAVRTQGIDRAAGDRVLSLLDIQFEPGAECGGRVIFTLAEGAAIALEVEALDLTLRDVTRPYLAPSGRAPKHD</sequence>
<dbReference type="AlphaFoldDB" id="A0A918MJ95"/>
<dbReference type="Proteomes" id="UP000628984">
    <property type="component" value="Unassembled WGS sequence"/>
</dbReference>
<evidence type="ECO:0000313" key="1">
    <source>
        <dbReference type="EMBL" id="GGW30271.1"/>
    </source>
</evidence>
<name>A0A918MJ95_9RHOB</name>
<gene>
    <name evidence="1" type="ORF">GCM10011452_18630</name>
</gene>
<organism evidence="1 2">
    <name type="scientific">Gemmobacter lanyuensis</name>
    <dbReference type="NCBI Taxonomy" id="1054497"/>
    <lineage>
        <taxon>Bacteria</taxon>
        <taxon>Pseudomonadati</taxon>
        <taxon>Pseudomonadota</taxon>
        <taxon>Alphaproteobacteria</taxon>
        <taxon>Rhodobacterales</taxon>
        <taxon>Paracoccaceae</taxon>
        <taxon>Gemmobacter</taxon>
    </lineage>
</organism>
<keyword evidence="2" id="KW-1185">Reference proteome</keyword>
<evidence type="ECO:0000313" key="2">
    <source>
        <dbReference type="Proteomes" id="UP000628984"/>
    </source>
</evidence>
<dbReference type="RefSeq" id="WP_189633574.1">
    <property type="nucleotide sequence ID" value="NZ_BMYQ01000004.1"/>
</dbReference>
<dbReference type="InterPro" id="IPR021335">
    <property type="entry name" value="DUF2948"/>
</dbReference>
<accession>A0A918MJ95</accession>
<reference evidence="1" key="2">
    <citation type="submission" date="2020-09" db="EMBL/GenBank/DDBJ databases">
        <authorList>
            <person name="Sun Q."/>
            <person name="Kim S."/>
        </authorList>
    </citation>
    <scope>NUCLEOTIDE SEQUENCE</scope>
    <source>
        <strain evidence="1">KCTC 23714</strain>
    </source>
</reference>
<proteinExistence type="predicted"/>
<dbReference type="Pfam" id="PF11164">
    <property type="entry name" value="DUF2948"/>
    <property type="match status" value="1"/>
</dbReference>